<comment type="caution">
    <text evidence="2">The sequence shown here is derived from an EMBL/GenBank/DDBJ whole genome shotgun (WGS) entry which is preliminary data.</text>
</comment>
<protein>
    <submittedName>
        <fullName evidence="2">Peptide methionine sulfoxide reductase</fullName>
    </submittedName>
</protein>
<dbReference type="GeneID" id="59343878"/>
<accession>A0A8H6SUX4</accession>
<dbReference type="AlphaFoldDB" id="A0A8H6SUX4"/>
<evidence type="ECO:0000313" key="2">
    <source>
        <dbReference type="EMBL" id="KAF7306635.1"/>
    </source>
</evidence>
<name>A0A8H6SUX4_9AGAR</name>
<dbReference type="Proteomes" id="UP000636479">
    <property type="component" value="Unassembled WGS sequence"/>
</dbReference>
<reference evidence="2" key="1">
    <citation type="submission" date="2020-05" db="EMBL/GenBank/DDBJ databases">
        <title>Mycena genomes resolve the evolution of fungal bioluminescence.</title>
        <authorList>
            <person name="Tsai I.J."/>
        </authorList>
    </citation>
    <scope>NUCLEOTIDE SEQUENCE</scope>
    <source>
        <strain evidence="2">171206Taipei</strain>
    </source>
</reference>
<feature type="region of interest" description="Disordered" evidence="1">
    <location>
        <begin position="1"/>
        <end position="35"/>
    </location>
</feature>
<organism evidence="2 3">
    <name type="scientific">Mycena indigotica</name>
    <dbReference type="NCBI Taxonomy" id="2126181"/>
    <lineage>
        <taxon>Eukaryota</taxon>
        <taxon>Fungi</taxon>
        <taxon>Dikarya</taxon>
        <taxon>Basidiomycota</taxon>
        <taxon>Agaricomycotina</taxon>
        <taxon>Agaricomycetes</taxon>
        <taxon>Agaricomycetidae</taxon>
        <taxon>Agaricales</taxon>
        <taxon>Marasmiineae</taxon>
        <taxon>Mycenaceae</taxon>
        <taxon>Mycena</taxon>
    </lineage>
</organism>
<dbReference type="OrthoDB" id="3255301at2759"/>
<dbReference type="EMBL" id="JACAZF010000004">
    <property type="protein sequence ID" value="KAF7306635.1"/>
    <property type="molecule type" value="Genomic_DNA"/>
</dbReference>
<dbReference type="RefSeq" id="XP_037221654.1">
    <property type="nucleotide sequence ID" value="XM_037361362.1"/>
</dbReference>
<sequence>MSTLSASRPMISSPLAGPTQNARAPPPQTRPYGGAFPTSRALRPFSTAANAGKKPVKIIQPPASQKDCFVLDLTQAELSRR</sequence>
<proteinExistence type="predicted"/>
<evidence type="ECO:0000313" key="3">
    <source>
        <dbReference type="Proteomes" id="UP000636479"/>
    </source>
</evidence>
<evidence type="ECO:0000256" key="1">
    <source>
        <dbReference type="SAM" id="MobiDB-lite"/>
    </source>
</evidence>
<keyword evidence="3" id="KW-1185">Reference proteome</keyword>
<gene>
    <name evidence="2" type="ORF">MIND_00454900</name>
</gene>